<keyword evidence="4 10" id="KW-0312">Gluconeogenesis</keyword>
<evidence type="ECO:0000256" key="4">
    <source>
        <dbReference type="ARBA" id="ARBA00022432"/>
    </source>
</evidence>
<feature type="binding site" evidence="10">
    <location>
        <position position="208"/>
    </location>
    <ligand>
        <name>substrate</name>
    </ligand>
</feature>
<keyword evidence="11" id="KW-0808">Transferase</keyword>
<feature type="binding site" evidence="10">
    <location>
        <position position="202"/>
    </location>
    <ligand>
        <name>substrate</name>
    </ligand>
</feature>
<keyword evidence="5 10" id="KW-0547">Nucleotide-binding</keyword>
<feature type="binding site" evidence="10">
    <location>
        <position position="208"/>
    </location>
    <ligand>
        <name>Mn(2+)</name>
        <dbReference type="ChEBI" id="CHEBI:29035"/>
    </ligand>
</feature>
<evidence type="ECO:0000256" key="1">
    <source>
        <dbReference type="ARBA" id="ARBA00004742"/>
    </source>
</evidence>
<feature type="binding site" evidence="10">
    <location>
        <position position="60"/>
    </location>
    <ligand>
        <name>substrate</name>
    </ligand>
</feature>
<proteinExistence type="inferred from homology"/>
<dbReference type="Gene3D" id="3.90.228.20">
    <property type="match status" value="1"/>
</dbReference>
<dbReference type="InterPro" id="IPR001272">
    <property type="entry name" value="PEP_carboxykinase_ATP"/>
</dbReference>
<feature type="binding site" evidence="10">
    <location>
        <position position="335"/>
    </location>
    <ligand>
        <name>ATP</name>
        <dbReference type="ChEBI" id="CHEBI:30616"/>
    </ligand>
</feature>
<dbReference type="RefSeq" id="WP_116496377.1">
    <property type="nucleotide sequence ID" value="NZ_QENZ01000004.1"/>
</dbReference>
<comment type="pathway">
    <text evidence="1 10">Carbohydrate biosynthesis; gluconeogenesis.</text>
</comment>
<keyword evidence="11" id="KW-0418">Kinase</keyword>
<comment type="similarity">
    <text evidence="2 10">Belongs to the phosphoenolpyruvate carboxykinase (ATP) family.</text>
</comment>
<dbReference type="GO" id="GO:0005524">
    <property type="term" value="F:ATP binding"/>
    <property type="evidence" value="ECO:0007669"/>
    <property type="project" value="UniProtKB-UniRule"/>
</dbReference>
<evidence type="ECO:0000256" key="3">
    <source>
        <dbReference type="ARBA" id="ARBA00012363"/>
    </source>
</evidence>
<keyword evidence="11" id="KW-0670">Pyruvate</keyword>
<dbReference type="OrthoDB" id="9806325at2"/>
<keyword evidence="10" id="KW-0464">Manganese</keyword>
<dbReference type="GO" id="GO:0004612">
    <property type="term" value="F:phosphoenolpyruvate carboxykinase (ATP) activity"/>
    <property type="evidence" value="ECO:0007669"/>
    <property type="project" value="UniProtKB-UniRule"/>
</dbReference>
<evidence type="ECO:0000256" key="2">
    <source>
        <dbReference type="ARBA" id="ARBA00006052"/>
    </source>
</evidence>
<evidence type="ECO:0000256" key="6">
    <source>
        <dbReference type="ARBA" id="ARBA00022793"/>
    </source>
</evidence>
<comment type="catalytic activity">
    <reaction evidence="9 10">
        <text>oxaloacetate + ATP = phosphoenolpyruvate + ADP + CO2</text>
        <dbReference type="Rhea" id="RHEA:18617"/>
        <dbReference type="ChEBI" id="CHEBI:16452"/>
        <dbReference type="ChEBI" id="CHEBI:16526"/>
        <dbReference type="ChEBI" id="CHEBI:30616"/>
        <dbReference type="ChEBI" id="CHEBI:58702"/>
        <dbReference type="ChEBI" id="CHEBI:456216"/>
        <dbReference type="EC" id="4.1.1.49"/>
    </reaction>
</comment>
<comment type="cofactor">
    <cofactor evidence="10">
        <name>Mn(2+)</name>
        <dbReference type="ChEBI" id="CHEBI:29035"/>
    </cofactor>
    <text evidence="10">Binds 1 Mn(2+) ion per subunit.</text>
</comment>
<keyword evidence="8 10" id="KW-0456">Lyase</keyword>
<reference evidence="11 12" key="1">
    <citation type="submission" date="2018-05" db="EMBL/GenBank/DDBJ databases">
        <title>Genomic Encyclopedia of Type Strains, Phase IV (KMG-IV): sequencing the most valuable type-strain genomes for metagenomic binning, comparative biology and taxonomic classification.</title>
        <authorList>
            <person name="Goeker M."/>
        </authorList>
    </citation>
    <scope>NUCLEOTIDE SEQUENCE [LARGE SCALE GENOMIC DNA]</scope>
    <source>
        <strain evidence="11 12">DSM 28579</strain>
    </source>
</reference>
<dbReference type="SUPFAM" id="SSF53795">
    <property type="entry name" value="PEP carboxykinase-like"/>
    <property type="match status" value="1"/>
</dbReference>
<feature type="binding site" evidence="10">
    <location>
        <position position="227"/>
    </location>
    <ligand>
        <name>ATP</name>
        <dbReference type="ChEBI" id="CHEBI:30616"/>
    </ligand>
</feature>
<dbReference type="EMBL" id="QENZ01000004">
    <property type="protein sequence ID" value="PVX50823.1"/>
    <property type="molecule type" value="Genomic_DNA"/>
</dbReference>
<feature type="binding site" evidence="10">
    <location>
        <position position="335"/>
    </location>
    <ligand>
        <name>substrate</name>
    </ligand>
</feature>
<comment type="subcellular location">
    <subcellularLocation>
        <location evidence="10">Cytoplasm</location>
    </subcellularLocation>
</comment>
<dbReference type="AlphaFoldDB" id="A0A7L4UNY0"/>
<dbReference type="Proteomes" id="UP000251835">
    <property type="component" value="Unassembled WGS sequence"/>
</dbReference>
<dbReference type="InterPro" id="IPR013035">
    <property type="entry name" value="PEP_carboxykinase_C"/>
</dbReference>
<feature type="binding site" evidence="10">
    <location>
        <position position="292"/>
    </location>
    <ligand>
        <name>ATP</name>
        <dbReference type="ChEBI" id="CHEBI:30616"/>
    </ligand>
</feature>
<feature type="binding site" evidence="10">
    <location>
        <begin position="455"/>
        <end position="456"/>
    </location>
    <ligand>
        <name>ATP</name>
        <dbReference type="ChEBI" id="CHEBI:30616"/>
    </ligand>
</feature>
<dbReference type="HAMAP" id="MF_00453">
    <property type="entry name" value="PEPCK_ATP"/>
    <property type="match status" value="1"/>
</dbReference>
<evidence type="ECO:0000256" key="7">
    <source>
        <dbReference type="ARBA" id="ARBA00022840"/>
    </source>
</evidence>
<evidence type="ECO:0000256" key="10">
    <source>
        <dbReference type="HAMAP-Rule" id="MF_00453"/>
    </source>
</evidence>
<feature type="binding site" evidence="10">
    <location>
        <position position="264"/>
    </location>
    <ligand>
        <name>Mn(2+)</name>
        <dbReference type="ChEBI" id="CHEBI:29035"/>
    </ligand>
</feature>
<evidence type="ECO:0000313" key="12">
    <source>
        <dbReference type="Proteomes" id="UP000251835"/>
    </source>
</evidence>
<comment type="function">
    <text evidence="10">Involved in the gluconeogenesis. Catalyzes the conversion of oxaloacetate (OAA) to phosphoenolpyruvate (PEP) through direct phosphoryl transfer between the nucleoside triphosphate and OAA.</text>
</comment>
<dbReference type="Gene3D" id="3.40.449.10">
    <property type="entry name" value="Phosphoenolpyruvate Carboxykinase, domain 1"/>
    <property type="match status" value="1"/>
</dbReference>
<keyword evidence="6 10" id="KW-0210">Decarboxylase</keyword>
<dbReference type="GO" id="GO:0005829">
    <property type="term" value="C:cytosol"/>
    <property type="evidence" value="ECO:0007669"/>
    <property type="project" value="TreeGrafter"/>
</dbReference>
<dbReference type="GO" id="GO:0016301">
    <property type="term" value="F:kinase activity"/>
    <property type="evidence" value="ECO:0007669"/>
    <property type="project" value="UniProtKB-KW"/>
</dbReference>
<gene>
    <name evidence="10" type="primary">pckA</name>
    <name evidence="11" type="ORF">C7377_1141</name>
</gene>
<evidence type="ECO:0000256" key="5">
    <source>
        <dbReference type="ARBA" id="ARBA00022741"/>
    </source>
</evidence>
<accession>A0A7L4UNY0</accession>
<comment type="caution">
    <text evidence="11">The sequence shown here is derived from an EMBL/GenBank/DDBJ whole genome shotgun (WGS) entry which is preliminary data.</text>
</comment>
<name>A0A7L4UNY0_BALHA</name>
<dbReference type="PANTHER" id="PTHR30031">
    <property type="entry name" value="PHOSPHOENOLPYRUVATE CARBOXYKINASE ATP"/>
    <property type="match status" value="1"/>
</dbReference>
<dbReference type="SUPFAM" id="SSF68923">
    <property type="entry name" value="PEP carboxykinase N-terminal domain"/>
    <property type="match status" value="1"/>
</dbReference>
<dbReference type="PANTHER" id="PTHR30031:SF0">
    <property type="entry name" value="PHOSPHOENOLPYRUVATE CARBOXYKINASE (ATP)"/>
    <property type="match status" value="1"/>
</dbReference>
<dbReference type="Gene3D" id="2.170.8.10">
    <property type="entry name" value="Phosphoenolpyruvate Carboxykinase, domain 2"/>
    <property type="match status" value="1"/>
</dbReference>
<evidence type="ECO:0000313" key="11">
    <source>
        <dbReference type="EMBL" id="PVX50823.1"/>
    </source>
</evidence>
<feature type="binding site" evidence="10">
    <location>
        <begin position="243"/>
        <end position="251"/>
    </location>
    <ligand>
        <name>ATP</name>
        <dbReference type="ChEBI" id="CHEBI:30616"/>
    </ligand>
</feature>
<dbReference type="GO" id="GO:0046872">
    <property type="term" value="F:metal ion binding"/>
    <property type="evidence" value="ECO:0007669"/>
    <property type="project" value="UniProtKB-KW"/>
</dbReference>
<dbReference type="UniPathway" id="UPA00138"/>
<evidence type="ECO:0000256" key="8">
    <source>
        <dbReference type="ARBA" id="ARBA00023239"/>
    </source>
</evidence>
<dbReference type="InterPro" id="IPR008210">
    <property type="entry name" value="PEP_carboxykinase_N"/>
</dbReference>
<keyword evidence="10" id="KW-0479">Metal-binding</keyword>
<keyword evidence="10" id="KW-0963">Cytoplasm</keyword>
<sequence length="547" mass="61172">MEYKTKSLLEELNHVLDNSEKVIINPRREYTITKSIDRGEAIKTEHGCVATWSPDNSTGRSPADTYIVDSLEVHNTIDWKSKSNKPLSSDTFCRLYDNALEILSTKKEIYVTNRAIGADEGYALQVDTISSSPLVSLFTYNMFRDIPDGIEDSVFNGEFKIIVLPYDKIDSNKYPGLLNNNSSMVIATDFTKRVGIVIGSSYLGTVKKLAFTAMNFYLPHHNILPLHCSANVDDKGNVSIFLGLSGTGKTTLSTEPTRKLLGDDEHGWSDNGVYNFENGCYVKTLNLTEEREPEIYRALFEEKNHLKNGAILENTMVYPNGRVDLSDERLSVNGRASYPLNVLENAQSASKAGHPRTILFLTADACGVLPPISKLEIDQAKLWFLMGYTSKIPGTESGITEPIATFSRFFGEPFMPSRPSIYMKLLGDKMEKYNTNVYLLNTGWIGGVYGKGGERISLKYTRAMVRAANEGLLENVEFERENYFDLSIPKNCPGVPSQILNPVKSWEDKGAYEKEARKLADKFASHFKNDFGTHPIDKKIIAFCPGL</sequence>
<dbReference type="EC" id="4.1.1.49" evidence="3 10"/>
<protein>
    <recommendedName>
        <fullName evidence="3 10">Phosphoenolpyruvate carboxykinase (ATP)</fullName>
        <shortName evidence="10">PCK</shortName>
        <shortName evidence="10">PEP carboxykinase</shortName>
        <shortName evidence="10">PEPCK</shortName>
        <ecNumber evidence="3 10">4.1.1.49</ecNumber>
    </recommendedName>
</protein>
<feature type="binding site" evidence="10">
    <location>
        <position position="461"/>
    </location>
    <ligand>
        <name>ATP</name>
        <dbReference type="ChEBI" id="CHEBI:30616"/>
    </ligand>
</feature>
<feature type="binding site" evidence="10">
    <location>
        <position position="227"/>
    </location>
    <ligand>
        <name>Mn(2+)</name>
        <dbReference type="ChEBI" id="CHEBI:29035"/>
    </ligand>
</feature>
<dbReference type="GO" id="GO:0006094">
    <property type="term" value="P:gluconeogenesis"/>
    <property type="evidence" value="ECO:0007669"/>
    <property type="project" value="UniProtKB-UniRule"/>
</dbReference>
<dbReference type="NCBIfam" id="NF006821">
    <property type="entry name" value="PRK09344.1-3"/>
    <property type="match status" value="1"/>
</dbReference>
<keyword evidence="12" id="KW-1185">Reference proteome</keyword>
<keyword evidence="7 10" id="KW-0067">ATP-binding</keyword>
<dbReference type="Pfam" id="PF01293">
    <property type="entry name" value="PEPCK_ATP"/>
    <property type="match status" value="1"/>
</dbReference>
<feature type="binding site" evidence="10">
    <location>
        <position position="208"/>
    </location>
    <ligand>
        <name>ATP</name>
        <dbReference type="ChEBI" id="CHEBI:30616"/>
    </ligand>
</feature>
<organism evidence="11 12">
    <name type="scientific">Balneicella halophila</name>
    <dbReference type="NCBI Taxonomy" id="1537566"/>
    <lineage>
        <taxon>Bacteria</taxon>
        <taxon>Pseudomonadati</taxon>
        <taxon>Bacteroidota</taxon>
        <taxon>Bacteroidia</taxon>
        <taxon>Bacteroidales</taxon>
        <taxon>Balneicellaceae</taxon>
        <taxon>Balneicella</taxon>
    </lineage>
</organism>
<evidence type="ECO:0000256" key="9">
    <source>
        <dbReference type="ARBA" id="ARBA00047371"/>
    </source>
</evidence>
<dbReference type="PIRSF" id="PIRSF006294">
    <property type="entry name" value="PEP_crbxkin"/>
    <property type="match status" value="1"/>
</dbReference>